<dbReference type="EC" id="3.4.22.34" evidence="3"/>
<dbReference type="InterPro" id="IPR048501">
    <property type="entry name" value="Legum_prodom"/>
</dbReference>
<dbReference type="FunFam" id="3.40.50.1460:FF:000006">
    <property type="entry name" value="Legumain"/>
    <property type="match status" value="1"/>
</dbReference>
<sequence>MSLYLFLVLCIAVGVQGRPEEGESKHWALIVAGSKGYRNYRHQADACHAYQIMLKHGIPEERIVLMMYDDIAHNQRNPTPGVLINHPKGPDVYGGVKIDYREKDVSARNFLNVLLGKQESMKGIGSGKVINSGPNDHVFVNFVDHGGQGVIAFPNSILSARRLNKAIMQMYREKRYKQMVFYVEACESGSMFGIYFPKNINVYATTAAGEAEASFAIYYSNKYHTYLGDVYSVKWMEDSDAYQENLKTETLQKQYTLVKKETTTSHVQEFGNKASIWPTVTVLSGIVKQDARLTTTPSLSQMDAVPSGDVPMAILRHRLVDTNDFDEKMAIVDEMKLLLENYQVIRRTVREIVTLAIRDDRLVDHVLNERRQLSDFACYEPTLEMFHEMCFNLGENEYALRQLYVLANLCEEGISPVDIVQSIVTVCNGSFL</sequence>
<evidence type="ECO:0000256" key="6">
    <source>
        <dbReference type="ARBA" id="ARBA00022801"/>
    </source>
</evidence>
<feature type="chain" id="PRO_5042245212" description="Hemoglobinase" evidence="11">
    <location>
        <begin position="18"/>
        <end position="432"/>
    </location>
</feature>
<comment type="catalytic activity">
    <reaction evidence="1">
        <text>Hydrolysis of proteins and small molecule substrates at -Asn-|-Xaa- bonds.</text>
        <dbReference type="EC" id="3.4.22.34"/>
    </reaction>
</comment>
<evidence type="ECO:0000256" key="2">
    <source>
        <dbReference type="ARBA" id="ARBA00009941"/>
    </source>
</evidence>
<evidence type="ECO:0000256" key="10">
    <source>
        <dbReference type="PIRSR" id="PIRSR019663-1"/>
    </source>
</evidence>
<reference evidence="13" key="1">
    <citation type="journal article" date="2023" name="Mol. Biol. Evol.">
        <title>Third-Generation Sequencing Reveals the Adaptive Role of the Epigenome in Three Deep-Sea Polychaetes.</title>
        <authorList>
            <person name="Perez M."/>
            <person name="Aroh O."/>
            <person name="Sun Y."/>
            <person name="Lan Y."/>
            <person name="Juniper S.K."/>
            <person name="Young C.R."/>
            <person name="Angers B."/>
            <person name="Qian P.Y."/>
        </authorList>
    </citation>
    <scope>NUCLEOTIDE SEQUENCE</scope>
    <source>
        <strain evidence="13">R07B-5</strain>
    </source>
</reference>
<dbReference type="PANTHER" id="PTHR12000">
    <property type="entry name" value="HEMOGLOBINASE FAMILY MEMBER"/>
    <property type="match status" value="1"/>
</dbReference>
<feature type="signal peptide" evidence="11">
    <location>
        <begin position="1"/>
        <end position="17"/>
    </location>
</feature>
<keyword evidence="4" id="KW-0645">Protease</keyword>
<feature type="active site" evidence="10">
    <location>
        <position position="145"/>
    </location>
</feature>
<evidence type="ECO:0000256" key="8">
    <source>
        <dbReference type="ARBA" id="ARBA00055993"/>
    </source>
</evidence>
<dbReference type="Pfam" id="PF01650">
    <property type="entry name" value="Peptidase_C13"/>
    <property type="match status" value="1"/>
</dbReference>
<dbReference type="GO" id="GO:0051603">
    <property type="term" value="P:proteolysis involved in protein catabolic process"/>
    <property type="evidence" value="ECO:0007669"/>
    <property type="project" value="TreeGrafter"/>
</dbReference>
<evidence type="ECO:0000256" key="3">
    <source>
        <dbReference type="ARBA" id="ARBA00012628"/>
    </source>
</evidence>
<evidence type="ECO:0000256" key="4">
    <source>
        <dbReference type="ARBA" id="ARBA00022670"/>
    </source>
</evidence>
<dbReference type="PANTHER" id="PTHR12000:SF42">
    <property type="entry name" value="LEGUMAIN"/>
    <property type="match status" value="1"/>
</dbReference>
<proteinExistence type="inferred from homology"/>
<keyword evidence="14" id="KW-1185">Reference proteome</keyword>
<keyword evidence="6" id="KW-0378">Hydrolase</keyword>
<evidence type="ECO:0000313" key="14">
    <source>
        <dbReference type="Proteomes" id="UP001209878"/>
    </source>
</evidence>
<dbReference type="InterPro" id="IPR001096">
    <property type="entry name" value="Peptidase_C13"/>
</dbReference>
<evidence type="ECO:0000256" key="7">
    <source>
        <dbReference type="ARBA" id="ARBA00022807"/>
    </source>
</evidence>
<dbReference type="Pfam" id="PF20985">
    <property type="entry name" value="Legum_prodom"/>
    <property type="match status" value="1"/>
</dbReference>
<keyword evidence="5 11" id="KW-0732">Signal</keyword>
<protein>
    <recommendedName>
        <fullName evidence="9">Hemoglobinase</fullName>
        <ecNumber evidence="3">3.4.22.34</ecNumber>
    </recommendedName>
</protein>
<feature type="active site" description="Nucleophile" evidence="10">
    <location>
        <position position="186"/>
    </location>
</feature>
<feature type="domain" description="Legumain prodomain" evidence="12">
    <location>
        <begin position="339"/>
        <end position="427"/>
    </location>
</feature>
<name>A0AAD9JPE2_RIDPI</name>
<dbReference type="GO" id="GO:0005773">
    <property type="term" value="C:vacuole"/>
    <property type="evidence" value="ECO:0007669"/>
    <property type="project" value="GOC"/>
</dbReference>
<evidence type="ECO:0000256" key="5">
    <source>
        <dbReference type="ARBA" id="ARBA00022729"/>
    </source>
</evidence>
<gene>
    <name evidence="13" type="ORF">NP493_1940g00004</name>
</gene>
<organism evidence="13 14">
    <name type="scientific">Ridgeia piscesae</name>
    <name type="common">Tubeworm</name>
    <dbReference type="NCBI Taxonomy" id="27915"/>
    <lineage>
        <taxon>Eukaryota</taxon>
        <taxon>Metazoa</taxon>
        <taxon>Spiralia</taxon>
        <taxon>Lophotrochozoa</taxon>
        <taxon>Annelida</taxon>
        <taxon>Polychaeta</taxon>
        <taxon>Sedentaria</taxon>
        <taxon>Canalipalpata</taxon>
        <taxon>Sabellida</taxon>
        <taxon>Siboglinidae</taxon>
        <taxon>Ridgeia</taxon>
    </lineage>
</organism>
<dbReference type="PRINTS" id="PR00776">
    <property type="entry name" value="HEMOGLOBNASE"/>
</dbReference>
<evidence type="ECO:0000259" key="12">
    <source>
        <dbReference type="Pfam" id="PF20985"/>
    </source>
</evidence>
<dbReference type="InterPro" id="IPR046427">
    <property type="entry name" value="Legumain_prodom_sf"/>
</dbReference>
<keyword evidence="7" id="KW-0788">Thiol protease</keyword>
<dbReference type="Gene3D" id="3.40.50.1460">
    <property type="match status" value="1"/>
</dbReference>
<comment type="function">
    <text evidence="8">This protease is used by the parasite for degradation of the host globin.</text>
</comment>
<dbReference type="CDD" id="cd21115">
    <property type="entry name" value="legumain_C"/>
    <property type="match status" value="1"/>
</dbReference>
<evidence type="ECO:0000313" key="13">
    <source>
        <dbReference type="EMBL" id="KAK2156796.1"/>
    </source>
</evidence>
<dbReference type="PIRSF" id="PIRSF019663">
    <property type="entry name" value="Legumain"/>
    <property type="match status" value="1"/>
</dbReference>
<dbReference type="Gene3D" id="1.10.132.130">
    <property type="match status" value="1"/>
</dbReference>
<dbReference type="GO" id="GO:0004197">
    <property type="term" value="F:cysteine-type endopeptidase activity"/>
    <property type="evidence" value="ECO:0007669"/>
    <property type="project" value="UniProtKB-EC"/>
</dbReference>
<comment type="caution">
    <text evidence="13">The sequence shown here is derived from an EMBL/GenBank/DDBJ whole genome shotgun (WGS) entry which is preliminary data.</text>
</comment>
<accession>A0AAD9JPE2</accession>
<dbReference type="GO" id="GO:0006624">
    <property type="term" value="P:vacuolar protein processing"/>
    <property type="evidence" value="ECO:0007669"/>
    <property type="project" value="TreeGrafter"/>
</dbReference>
<comment type="similarity">
    <text evidence="2">Belongs to the peptidase C13 family.</text>
</comment>
<dbReference type="AlphaFoldDB" id="A0AAD9JPE2"/>
<evidence type="ECO:0000256" key="9">
    <source>
        <dbReference type="ARBA" id="ARBA00069042"/>
    </source>
</evidence>
<dbReference type="EMBL" id="JAODUO010001938">
    <property type="protein sequence ID" value="KAK2156796.1"/>
    <property type="molecule type" value="Genomic_DNA"/>
</dbReference>
<evidence type="ECO:0000256" key="11">
    <source>
        <dbReference type="SAM" id="SignalP"/>
    </source>
</evidence>
<evidence type="ECO:0000256" key="1">
    <source>
        <dbReference type="ARBA" id="ARBA00000810"/>
    </source>
</evidence>
<dbReference type="Proteomes" id="UP001209878">
    <property type="component" value="Unassembled WGS sequence"/>
</dbReference>